<evidence type="ECO:0000256" key="2">
    <source>
        <dbReference type="ARBA" id="ARBA00010846"/>
    </source>
</evidence>
<dbReference type="Pfam" id="PF24570">
    <property type="entry name" value="BACK_BPM_SPOP"/>
    <property type="match status" value="1"/>
</dbReference>
<dbReference type="PROSITE" id="PS50097">
    <property type="entry name" value="BTB"/>
    <property type="match status" value="1"/>
</dbReference>
<comment type="similarity">
    <text evidence="2">Belongs to the Tdpoz family.</text>
</comment>
<gene>
    <name evidence="5" type="ORF">GQ55_6G258700</name>
</gene>
<accession>A0A2T7D9N7</accession>
<dbReference type="InterPro" id="IPR045005">
    <property type="entry name" value="BPM1-6"/>
</dbReference>
<dbReference type="CDD" id="cd00121">
    <property type="entry name" value="MATH"/>
    <property type="match status" value="1"/>
</dbReference>
<dbReference type="PANTHER" id="PTHR26379:SF504">
    <property type="entry name" value="OS08G0523800 PROTEIN"/>
    <property type="match status" value="1"/>
</dbReference>
<protein>
    <recommendedName>
        <fullName evidence="4">BTB domain-containing protein</fullName>
    </recommendedName>
</protein>
<dbReference type="InterPro" id="IPR008974">
    <property type="entry name" value="TRAF-like"/>
</dbReference>
<dbReference type="SUPFAM" id="SSF49599">
    <property type="entry name" value="TRAF domain-like"/>
    <property type="match status" value="1"/>
</dbReference>
<dbReference type="InterPro" id="IPR056423">
    <property type="entry name" value="BACK_BPM_SPOP"/>
</dbReference>
<dbReference type="InterPro" id="IPR002083">
    <property type="entry name" value="MATH/TRAF_dom"/>
</dbReference>
<dbReference type="AlphaFoldDB" id="A0A2T7D9N7"/>
<feature type="domain" description="BTB" evidence="4">
    <location>
        <begin position="202"/>
        <end position="227"/>
    </location>
</feature>
<dbReference type="Proteomes" id="UP000244336">
    <property type="component" value="Chromosome 6"/>
</dbReference>
<dbReference type="SUPFAM" id="SSF54695">
    <property type="entry name" value="POZ domain"/>
    <property type="match status" value="1"/>
</dbReference>
<reference evidence="5 6" key="1">
    <citation type="submission" date="2018-04" db="EMBL/GenBank/DDBJ databases">
        <title>WGS assembly of Panicum hallii var. hallii HAL2.</title>
        <authorList>
            <person name="Lovell J."/>
            <person name="Jenkins J."/>
            <person name="Lowry D."/>
            <person name="Mamidi S."/>
            <person name="Sreedasyam A."/>
            <person name="Weng X."/>
            <person name="Barry K."/>
            <person name="Bonette J."/>
            <person name="Campitelli B."/>
            <person name="Daum C."/>
            <person name="Gordon S."/>
            <person name="Gould B."/>
            <person name="Lipzen A."/>
            <person name="MacQueen A."/>
            <person name="Palacio-Mejia J."/>
            <person name="Plott C."/>
            <person name="Shakirov E."/>
            <person name="Shu S."/>
            <person name="Yoshinaga Y."/>
            <person name="Zane M."/>
            <person name="Rokhsar D."/>
            <person name="Grimwood J."/>
            <person name="Schmutz J."/>
            <person name="Juenger T."/>
        </authorList>
    </citation>
    <scope>NUCLEOTIDE SEQUENCE [LARGE SCALE GENOMIC DNA]</scope>
    <source>
        <strain evidence="6">cv. HAL2</strain>
    </source>
</reference>
<proteinExistence type="inferred from homology"/>
<dbReference type="PANTHER" id="PTHR26379">
    <property type="entry name" value="BTB/POZ AND MATH DOMAIN-CONTAINING PROTEIN 1"/>
    <property type="match status" value="1"/>
</dbReference>
<dbReference type="Gene3D" id="3.30.710.10">
    <property type="entry name" value="Potassium Channel Kv1.1, Chain A"/>
    <property type="match status" value="2"/>
</dbReference>
<sequence length="337" mass="37171">MTGPGDENGDGNLNGCHHSASNKRRRTSALEAAPAQTTVVDTASAVFEFNVNYEKVKHLDAGKPICYDAISACGHMWRLRLRYHRLMNQNKEKICIALFLELLSRSSSVNAIFEVMLIDNDGKPVANAAERTAHRAESCASIVWLHQPATGTVLPVQKYVKDGKIKFLCTIRVLHDGSSSIPAPPPDIVRHLGELLDTADGTDVAFAVDGETFHAHRALLAARHVRFMYTDDLPGDGELGDSPAEMFERLLATADRYALDRLKLLCAQKLWDDVSVDTVADTLACAEMYSCPELKHRCIGFFAVEKNFKKAVLTEGFVRLVQQFPSIIFELRDGAGT</sequence>
<evidence type="ECO:0000256" key="1">
    <source>
        <dbReference type="ARBA" id="ARBA00004906"/>
    </source>
</evidence>
<dbReference type="GO" id="GO:0016567">
    <property type="term" value="P:protein ubiquitination"/>
    <property type="evidence" value="ECO:0007669"/>
    <property type="project" value="InterPro"/>
</dbReference>
<evidence type="ECO:0000256" key="3">
    <source>
        <dbReference type="SAM" id="MobiDB-lite"/>
    </source>
</evidence>
<dbReference type="Gramene" id="PUZ52295">
    <property type="protein sequence ID" value="PUZ52295"/>
    <property type="gene ID" value="GQ55_6G258700"/>
</dbReference>
<comment type="pathway">
    <text evidence="1">Protein modification; protein ubiquitination.</text>
</comment>
<dbReference type="Gene3D" id="1.25.40.420">
    <property type="match status" value="1"/>
</dbReference>
<evidence type="ECO:0000259" key="4">
    <source>
        <dbReference type="PROSITE" id="PS50097"/>
    </source>
</evidence>
<dbReference type="EMBL" id="CM009754">
    <property type="protein sequence ID" value="PUZ52295.1"/>
    <property type="molecule type" value="Genomic_DNA"/>
</dbReference>
<organism evidence="5 6">
    <name type="scientific">Panicum hallii var. hallii</name>
    <dbReference type="NCBI Taxonomy" id="1504633"/>
    <lineage>
        <taxon>Eukaryota</taxon>
        <taxon>Viridiplantae</taxon>
        <taxon>Streptophyta</taxon>
        <taxon>Embryophyta</taxon>
        <taxon>Tracheophyta</taxon>
        <taxon>Spermatophyta</taxon>
        <taxon>Magnoliopsida</taxon>
        <taxon>Liliopsida</taxon>
        <taxon>Poales</taxon>
        <taxon>Poaceae</taxon>
        <taxon>PACMAD clade</taxon>
        <taxon>Panicoideae</taxon>
        <taxon>Panicodae</taxon>
        <taxon>Paniceae</taxon>
        <taxon>Panicinae</taxon>
        <taxon>Panicum</taxon>
        <taxon>Panicum sect. Panicum</taxon>
    </lineage>
</organism>
<keyword evidence="6" id="KW-1185">Reference proteome</keyword>
<name>A0A2T7D9N7_9POAL</name>
<dbReference type="OrthoDB" id="670584at2759"/>
<dbReference type="InterPro" id="IPR000210">
    <property type="entry name" value="BTB/POZ_dom"/>
</dbReference>
<evidence type="ECO:0000313" key="5">
    <source>
        <dbReference type="EMBL" id="PUZ52295.1"/>
    </source>
</evidence>
<feature type="region of interest" description="Disordered" evidence="3">
    <location>
        <begin position="1"/>
        <end position="31"/>
    </location>
</feature>
<evidence type="ECO:0000313" key="6">
    <source>
        <dbReference type="Proteomes" id="UP000244336"/>
    </source>
</evidence>
<dbReference type="Gene3D" id="2.60.210.10">
    <property type="entry name" value="Apoptosis, Tumor Necrosis Factor Receptor Associated Protein 2, Chain A"/>
    <property type="match status" value="1"/>
</dbReference>
<dbReference type="InterPro" id="IPR011333">
    <property type="entry name" value="SKP1/BTB/POZ_sf"/>
</dbReference>